<dbReference type="InterPro" id="IPR003084">
    <property type="entry name" value="HDAC_I/II"/>
</dbReference>
<feature type="domain" description="Histone deacetylase" evidence="3">
    <location>
        <begin position="35"/>
        <end position="326"/>
    </location>
</feature>
<keyword evidence="2" id="KW-0378">Hydrolase</keyword>
<dbReference type="CDD" id="cd09996">
    <property type="entry name" value="HDAC_classII_1"/>
    <property type="match status" value="1"/>
</dbReference>
<dbReference type="GO" id="GO:0016787">
    <property type="term" value="F:hydrolase activity"/>
    <property type="evidence" value="ECO:0007669"/>
    <property type="project" value="UniProtKB-KW"/>
</dbReference>
<accession>R1IWE8</accession>
<dbReference type="GO" id="GO:0004407">
    <property type="term" value="F:histone deacetylase activity"/>
    <property type="evidence" value="ECO:0007669"/>
    <property type="project" value="InterPro"/>
</dbReference>
<comment type="caution">
    <text evidence="4">The sequence shown here is derived from an EMBL/GenBank/DDBJ whole genome shotgun (WGS) entry which is preliminary data.</text>
</comment>
<dbReference type="PANTHER" id="PTHR10625:SF31">
    <property type="entry name" value="HISTONE DEACETYLASE DOMAIN-CONTAINING PROTEIN"/>
    <property type="match status" value="1"/>
</dbReference>
<evidence type="ECO:0000313" key="4">
    <source>
        <dbReference type="EMBL" id="EOD79605.1"/>
    </source>
</evidence>
<dbReference type="PANTHER" id="PTHR10625">
    <property type="entry name" value="HISTONE DEACETYLASE HDAC1-RELATED"/>
    <property type="match status" value="1"/>
</dbReference>
<proteinExistence type="inferred from homology"/>
<dbReference type="InterPro" id="IPR037138">
    <property type="entry name" value="His_deacetylse_dom_sf"/>
</dbReference>
<protein>
    <submittedName>
        <fullName evidence="4">Deacetylase</fullName>
    </submittedName>
</protein>
<dbReference type="SUPFAM" id="SSF52768">
    <property type="entry name" value="Arginase/deacetylase"/>
    <property type="match status" value="1"/>
</dbReference>
<dbReference type="InterPro" id="IPR000286">
    <property type="entry name" value="HDACs"/>
</dbReference>
<dbReference type="PRINTS" id="PR01270">
    <property type="entry name" value="HDASUPER"/>
</dbReference>
<dbReference type="eggNOG" id="COG0123">
    <property type="taxonomic scope" value="Bacteria"/>
</dbReference>
<dbReference type="Proteomes" id="UP000011223">
    <property type="component" value="Unassembled WGS sequence"/>
</dbReference>
<dbReference type="Pfam" id="PF00850">
    <property type="entry name" value="Hist_deacetyl"/>
    <property type="match status" value="1"/>
</dbReference>
<evidence type="ECO:0000313" key="5">
    <source>
        <dbReference type="Proteomes" id="UP000011223"/>
    </source>
</evidence>
<dbReference type="GO" id="GO:0005737">
    <property type="term" value="C:cytoplasm"/>
    <property type="evidence" value="ECO:0007669"/>
    <property type="project" value="TreeGrafter"/>
</dbReference>
<dbReference type="InterPro" id="IPR023801">
    <property type="entry name" value="His_deacetylse_dom"/>
</dbReference>
<dbReference type="InterPro" id="IPR023696">
    <property type="entry name" value="Ureohydrolase_dom_sf"/>
</dbReference>
<organism evidence="4 5">
    <name type="scientific">Grimontia indica</name>
    <dbReference type="NCBI Taxonomy" id="1056512"/>
    <lineage>
        <taxon>Bacteria</taxon>
        <taxon>Pseudomonadati</taxon>
        <taxon>Pseudomonadota</taxon>
        <taxon>Gammaproteobacteria</taxon>
        <taxon>Vibrionales</taxon>
        <taxon>Vibrionaceae</taxon>
        <taxon>Grimontia</taxon>
    </lineage>
</organism>
<dbReference type="PRINTS" id="PR01271">
    <property type="entry name" value="HISDACETLASE"/>
</dbReference>
<dbReference type="RefSeq" id="WP_002538767.1">
    <property type="nucleotide sequence ID" value="NZ_ANFM02000018.1"/>
</dbReference>
<reference evidence="4 5" key="1">
    <citation type="journal article" date="2014" name="PLoS ONE">
        <title>Grimontia indica AK16(T), sp. nov., Isolated from a Seawater Sample Reports the Presence of Pathogenic Genes Similar to Vibrio Genus.</title>
        <authorList>
            <person name="Singh A."/>
            <person name="Vaidya B."/>
            <person name="Khatri I."/>
            <person name="Srinivas T.N."/>
            <person name="Subramanian S."/>
            <person name="Korpole S."/>
            <person name="Pinnaka A.K."/>
        </authorList>
    </citation>
    <scope>NUCLEOTIDE SEQUENCE [LARGE SCALE GENOMIC DNA]</scope>
    <source>
        <strain evidence="4 5">AK16</strain>
    </source>
</reference>
<dbReference type="AlphaFoldDB" id="R1IWE8"/>
<name>R1IWE8_9GAMM</name>
<evidence type="ECO:0000256" key="1">
    <source>
        <dbReference type="ARBA" id="ARBA00005947"/>
    </source>
</evidence>
<gene>
    <name evidence="4" type="ORF">D515_01399</name>
</gene>
<evidence type="ECO:0000256" key="2">
    <source>
        <dbReference type="ARBA" id="ARBA00022801"/>
    </source>
</evidence>
<dbReference type="EMBL" id="ANFM02000018">
    <property type="protein sequence ID" value="EOD79605.1"/>
    <property type="molecule type" value="Genomic_DNA"/>
</dbReference>
<dbReference type="GO" id="GO:0040029">
    <property type="term" value="P:epigenetic regulation of gene expression"/>
    <property type="evidence" value="ECO:0007669"/>
    <property type="project" value="TreeGrafter"/>
</dbReference>
<keyword evidence="5" id="KW-1185">Reference proteome</keyword>
<evidence type="ECO:0000259" key="3">
    <source>
        <dbReference type="Pfam" id="PF00850"/>
    </source>
</evidence>
<sequence length="370" mass="39886">MRKTGLVTHELYFWHNTGEAAAFLPPGLTIQPDKHAENAETKRRLLNLLNVAGLADSLTTIPPRLANNNDLLSFHTQAYIDSIREMSDANGGDAGELTPFGPGSYEIALMSLGGCLEAMDRMMEGHVDNAYCLVRPPGHHAEPEMGRGFCIFGNGVITANYARDVHGMGRIAIVDWDVHHGNSQQGAFYQDSGVLTISIHQDNFYPPMSGALEERGKGKGEGEGYNINVPLPPGSGDGAYRKAFEDVVLPALEAYQPELIIVSSGFDGSAIDPLGRNMATSETYRYMTESLVAAAEKLCHGHLLCIHEGGYSTAYVPYCGLAVMEALSGLKTELEDPFLPIVGGMGGQECQPHQAALIAWVAESAPLLKR</sequence>
<comment type="similarity">
    <text evidence="1">Belongs to the histone deacetylase family.</text>
</comment>
<dbReference type="Gene3D" id="3.40.800.20">
    <property type="entry name" value="Histone deacetylase domain"/>
    <property type="match status" value="1"/>
</dbReference>